<gene>
    <name evidence="2" type="ORF">COB13_10770</name>
</gene>
<name>A0A2A4Z0I8_9PROT</name>
<sequence>MTSQAEQNQIARNLHDNLVAYWHDVDFNWGVNAGAHYTVDAVFEGGSVYYDGRSEIQEFYSWRAERGARVNVHLVGNFHCQFDSEKLAKVAWICTLYAHDGEAPQPSAAPISITRVEDVYVLMDNGQWLCKHRKWNGLFKGGVATTSLSAEELAKRKAKNNERVDKCASRQMNEQTDERADK</sequence>
<protein>
    <recommendedName>
        <fullName evidence="3">SnoaL-like domain-containing protein</fullName>
    </recommendedName>
</protein>
<organism evidence="2">
    <name type="scientific">OCS116 cluster bacterium</name>
    <dbReference type="NCBI Taxonomy" id="2030921"/>
    <lineage>
        <taxon>Bacteria</taxon>
        <taxon>Pseudomonadati</taxon>
        <taxon>Pseudomonadota</taxon>
        <taxon>Alphaproteobacteria</taxon>
        <taxon>OCS116 cluster</taxon>
    </lineage>
</organism>
<dbReference type="SUPFAM" id="SSF54427">
    <property type="entry name" value="NTF2-like"/>
    <property type="match status" value="1"/>
</dbReference>
<comment type="caution">
    <text evidence="2">The sequence shown here is derived from an EMBL/GenBank/DDBJ whole genome shotgun (WGS) entry which is preliminary data.</text>
</comment>
<evidence type="ECO:0000313" key="2">
    <source>
        <dbReference type="EMBL" id="PCJ00066.1"/>
    </source>
</evidence>
<dbReference type="EMBL" id="NVUS01000013">
    <property type="protein sequence ID" value="PCJ00066.1"/>
    <property type="molecule type" value="Genomic_DNA"/>
</dbReference>
<evidence type="ECO:0000256" key="1">
    <source>
        <dbReference type="SAM" id="MobiDB-lite"/>
    </source>
</evidence>
<dbReference type="InterPro" id="IPR032710">
    <property type="entry name" value="NTF2-like_dom_sf"/>
</dbReference>
<evidence type="ECO:0008006" key="3">
    <source>
        <dbReference type="Google" id="ProtNLM"/>
    </source>
</evidence>
<proteinExistence type="predicted"/>
<dbReference type="Gene3D" id="3.10.450.50">
    <property type="match status" value="1"/>
</dbReference>
<dbReference type="AlphaFoldDB" id="A0A2A4Z0I8"/>
<accession>A0A2A4Z0I8</accession>
<dbReference type="CDD" id="cd00531">
    <property type="entry name" value="NTF2_like"/>
    <property type="match status" value="1"/>
</dbReference>
<feature type="region of interest" description="Disordered" evidence="1">
    <location>
        <begin position="160"/>
        <end position="182"/>
    </location>
</feature>
<reference key="1">
    <citation type="submission" date="2017-08" db="EMBL/GenBank/DDBJ databases">
        <title>A dynamic microbial community with high functional redundancy inhabits the cold, oxic subseafloor aquifer.</title>
        <authorList>
            <person name="Tully B.J."/>
            <person name="Wheat C.G."/>
            <person name="Glazer B.T."/>
            <person name="Huber J.A."/>
        </authorList>
    </citation>
    <scope>NUCLEOTIDE SEQUENCE [LARGE SCALE GENOMIC DNA]</scope>
</reference>
<reference evidence="2" key="2">
    <citation type="journal article" date="2018" name="ISME J.">
        <title>A dynamic microbial community with high functional redundancy inhabits the cold, oxic subseafloor aquifer.</title>
        <authorList>
            <person name="Tully B.J."/>
            <person name="Wheat C.G."/>
            <person name="Glazer B.T."/>
            <person name="Huber J.A."/>
        </authorList>
    </citation>
    <scope>NUCLEOTIDE SEQUENCE</scope>
    <source>
        <strain evidence="2">NORP83</strain>
    </source>
</reference>